<gene>
    <name evidence="3" type="ORF">K1Y72_26240</name>
</gene>
<dbReference type="CDD" id="cd00085">
    <property type="entry name" value="HNHc"/>
    <property type="match status" value="1"/>
</dbReference>
<accession>A0ABS7G2N2</accession>
<evidence type="ECO:0000256" key="1">
    <source>
        <dbReference type="SAM" id="MobiDB-lite"/>
    </source>
</evidence>
<keyword evidence="3" id="KW-0540">Nuclease</keyword>
<comment type="caution">
    <text evidence="3">The sequence shown here is derived from an EMBL/GenBank/DDBJ whole genome shotgun (WGS) entry which is preliminary data.</text>
</comment>
<dbReference type="Pfam" id="PF01844">
    <property type="entry name" value="HNH"/>
    <property type="match status" value="1"/>
</dbReference>
<dbReference type="SMART" id="SM00507">
    <property type="entry name" value="HNHc"/>
    <property type="match status" value="1"/>
</dbReference>
<keyword evidence="3" id="KW-0255">Endonuclease</keyword>
<organism evidence="3 4">
    <name type="scientific">Actinomadura parmotrematis</name>
    <dbReference type="NCBI Taxonomy" id="2864039"/>
    <lineage>
        <taxon>Bacteria</taxon>
        <taxon>Bacillati</taxon>
        <taxon>Actinomycetota</taxon>
        <taxon>Actinomycetes</taxon>
        <taxon>Streptosporangiales</taxon>
        <taxon>Thermomonosporaceae</taxon>
        <taxon>Actinomadura</taxon>
    </lineage>
</organism>
<name>A0ABS7G2N2_9ACTN</name>
<dbReference type="InterPro" id="IPR002711">
    <property type="entry name" value="HNH"/>
</dbReference>
<dbReference type="InterPro" id="IPR003615">
    <property type="entry name" value="HNH_nuc"/>
</dbReference>
<proteinExistence type="predicted"/>
<evidence type="ECO:0000313" key="3">
    <source>
        <dbReference type="EMBL" id="MBW8485903.1"/>
    </source>
</evidence>
<evidence type="ECO:0000313" key="4">
    <source>
        <dbReference type="Proteomes" id="UP000774570"/>
    </source>
</evidence>
<dbReference type="Gene3D" id="1.10.30.50">
    <property type="match status" value="1"/>
</dbReference>
<sequence length="271" mass="30242">MSVSDDARTPPLSSPHGQSEGEGLRQPPWTWDELILACALVYRNGWREVKRTDQRAIELSDLLQALPIHPPEIRGENFRSDSSVQRKTADLATAHPDYPGKTTKGGSLTREVVEEFIRRPEAMLAAADTVREAIFSGDPELLQSISRPAVDEPDISASEGRLIERIRLHRERNPKLRAAKIRKVLTSGSSLACEVCDFNFSTFYGQHGSGYVEIHHTTPLHESGETETRLEDLALLCANCHKMSHRRLKKSGTWPTVAELREVVAAAKQHP</sequence>
<feature type="region of interest" description="Disordered" evidence="1">
    <location>
        <begin position="1"/>
        <end position="26"/>
    </location>
</feature>
<protein>
    <submittedName>
        <fullName evidence="3">HNH endonuclease</fullName>
    </submittedName>
</protein>
<dbReference type="GO" id="GO:0004519">
    <property type="term" value="F:endonuclease activity"/>
    <property type="evidence" value="ECO:0007669"/>
    <property type="project" value="UniProtKB-KW"/>
</dbReference>
<feature type="domain" description="HNH nuclease" evidence="2">
    <location>
        <begin position="180"/>
        <end position="242"/>
    </location>
</feature>
<dbReference type="RefSeq" id="WP_220169143.1">
    <property type="nucleotide sequence ID" value="NZ_JAIBOA010000019.1"/>
</dbReference>
<keyword evidence="4" id="KW-1185">Reference proteome</keyword>
<evidence type="ECO:0000259" key="2">
    <source>
        <dbReference type="SMART" id="SM00507"/>
    </source>
</evidence>
<dbReference type="EMBL" id="JAIBOA010000019">
    <property type="protein sequence ID" value="MBW8485903.1"/>
    <property type="molecule type" value="Genomic_DNA"/>
</dbReference>
<feature type="region of interest" description="Disordered" evidence="1">
    <location>
        <begin position="72"/>
        <end position="106"/>
    </location>
</feature>
<keyword evidence="3" id="KW-0378">Hydrolase</keyword>
<reference evidence="3 4" key="1">
    <citation type="submission" date="2021-07" db="EMBL/GenBank/DDBJ databases">
        <title>Actinomadura sp. PM05-2 isolated from lichen.</title>
        <authorList>
            <person name="Somphong A."/>
            <person name="Phongsopitanun W."/>
            <person name="Tanasupawat S."/>
            <person name="Peongsungnone V."/>
        </authorList>
    </citation>
    <scope>NUCLEOTIDE SEQUENCE [LARGE SCALE GENOMIC DNA]</scope>
    <source>
        <strain evidence="3 4">PM05-2</strain>
    </source>
</reference>
<dbReference type="Proteomes" id="UP000774570">
    <property type="component" value="Unassembled WGS sequence"/>
</dbReference>